<proteinExistence type="predicted"/>
<accession>A0A4V3WPG6</accession>
<dbReference type="Proteomes" id="UP000306102">
    <property type="component" value="Unassembled WGS sequence"/>
</dbReference>
<comment type="caution">
    <text evidence="2">The sequence shown here is derived from an EMBL/GenBank/DDBJ whole genome shotgun (WGS) entry which is preliminary data.</text>
</comment>
<dbReference type="EMBL" id="SDRB02004194">
    <property type="protein sequence ID" value="THG16237.1"/>
    <property type="molecule type" value="Genomic_DNA"/>
</dbReference>
<evidence type="ECO:0000313" key="2">
    <source>
        <dbReference type="EMBL" id="THG16237.1"/>
    </source>
</evidence>
<keyword evidence="1" id="KW-1133">Transmembrane helix</keyword>
<dbReference type="STRING" id="542762.A0A4V3WPG6"/>
<evidence type="ECO:0000313" key="3">
    <source>
        <dbReference type="Proteomes" id="UP000306102"/>
    </source>
</evidence>
<dbReference type="Pfam" id="PF04646">
    <property type="entry name" value="DUF604"/>
    <property type="match status" value="1"/>
</dbReference>
<dbReference type="PANTHER" id="PTHR10811">
    <property type="entry name" value="FRINGE-RELATED"/>
    <property type="match status" value="1"/>
</dbReference>
<keyword evidence="1" id="KW-0812">Transmembrane</keyword>
<sequence>MSQIRGPNPTHDPFKCFGLLIFHTTDYLTTALRGALLIFLVASISLVVYSGFLTQTQMFHCPECSHPTQHIDTQLCDETHNVSGRDIGATNISHLVFGIGGSAKTWDHRRHYCELWWRPNITRGYVWLDEKPDPKIPWSEKSPEYRVSEDWTRFKFSSSQSAVRIARIVLETIRLGLPDVRWFVMGDDDTVFFTDNLVSVLARYDHRSMYYVGGNSESVEQDVRHSYDMAFGGGGFAISYGLALELVKVFDGCLDRYYYFYGSDQRVSACVNEIGVSLTVERGFHQFDIRGDAYGLLATHPMTPLVSLHHLDAVDALFPGQTQPESLQKLIQAYRVDPAQTIQQSICYDHQRKWSVSISWGYTAQIYPSLLSANQLVIPLRTFKTWRSWSKGPFIFNTQNMKSNICEQPVKYFLDKVEDAGPGHTLTSYMVHLAEGQEKCSRAGVLAVKRIVILASKMNPQGWNKHGFKIIPKSSKSHQKKSSHMTMTFVRRTSSDRSVNYWKDLNDLDSEIGNSEYMDYTVHILPTPDHQPMDPSISQRRKTFSG</sequence>
<organism evidence="2 3">
    <name type="scientific">Camellia sinensis var. sinensis</name>
    <name type="common">China tea</name>
    <dbReference type="NCBI Taxonomy" id="542762"/>
    <lineage>
        <taxon>Eukaryota</taxon>
        <taxon>Viridiplantae</taxon>
        <taxon>Streptophyta</taxon>
        <taxon>Embryophyta</taxon>
        <taxon>Tracheophyta</taxon>
        <taxon>Spermatophyta</taxon>
        <taxon>Magnoliopsida</taxon>
        <taxon>eudicotyledons</taxon>
        <taxon>Gunneridae</taxon>
        <taxon>Pentapetalae</taxon>
        <taxon>asterids</taxon>
        <taxon>Ericales</taxon>
        <taxon>Theaceae</taxon>
        <taxon>Camellia</taxon>
    </lineage>
</organism>
<feature type="transmembrane region" description="Helical" evidence="1">
    <location>
        <begin position="31"/>
        <end position="52"/>
    </location>
</feature>
<dbReference type="FunFam" id="3.90.550.50:FF:000006">
    <property type="entry name" value="Fringe-related protein-like"/>
    <property type="match status" value="1"/>
</dbReference>
<name>A0A4V3WPG6_CAMSN</name>
<dbReference type="AlphaFoldDB" id="A0A4V3WPG6"/>
<reference evidence="2 3" key="1">
    <citation type="journal article" date="2018" name="Proc. Natl. Acad. Sci. U.S.A.">
        <title>Draft genome sequence of Camellia sinensis var. sinensis provides insights into the evolution of the tea genome and tea quality.</title>
        <authorList>
            <person name="Wei C."/>
            <person name="Yang H."/>
            <person name="Wang S."/>
            <person name="Zhao J."/>
            <person name="Liu C."/>
            <person name="Gao L."/>
            <person name="Xia E."/>
            <person name="Lu Y."/>
            <person name="Tai Y."/>
            <person name="She G."/>
            <person name="Sun J."/>
            <person name="Cao H."/>
            <person name="Tong W."/>
            <person name="Gao Q."/>
            <person name="Li Y."/>
            <person name="Deng W."/>
            <person name="Jiang X."/>
            <person name="Wang W."/>
            <person name="Chen Q."/>
            <person name="Zhang S."/>
            <person name="Li H."/>
            <person name="Wu J."/>
            <person name="Wang P."/>
            <person name="Li P."/>
            <person name="Shi C."/>
            <person name="Zheng F."/>
            <person name="Jian J."/>
            <person name="Huang B."/>
            <person name="Shan D."/>
            <person name="Shi M."/>
            <person name="Fang C."/>
            <person name="Yue Y."/>
            <person name="Li F."/>
            <person name="Li D."/>
            <person name="Wei S."/>
            <person name="Han B."/>
            <person name="Jiang C."/>
            <person name="Yin Y."/>
            <person name="Xia T."/>
            <person name="Zhang Z."/>
            <person name="Bennetzen J.L."/>
            <person name="Zhao S."/>
            <person name="Wan X."/>
        </authorList>
    </citation>
    <scope>NUCLEOTIDE SEQUENCE [LARGE SCALE GENOMIC DNA]</scope>
    <source>
        <strain evidence="3">cv. Shuchazao</strain>
        <tissue evidence="2">Leaf</tissue>
    </source>
</reference>
<dbReference type="InterPro" id="IPR006740">
    <property type="entry name" value="DUF604"/>
</dbReference>
<dbReference type="Gene3D" id="3.90.550.50">
    <property type="match status" value="1"/>
</dbReference>
<evidence type="ECO:0000256" key="1">
    <source>
        <dbReference type="SAM" id="Phobius"/>
    </source>
</evidence>
<gene>
    <name evidence="2" type="ORF">TEA_010527</name>
</gene>
<keyword evidence="1" id="KW-0472">Membrane</keyword>
<protein>
    <submittedName>
        <fullName evidence="2">Uncharacterized protein</fullName>
    </submittedName>
</protein>
<keyword evidence="3" id="KW-1185">Reference proteome</keyword>